<proteinExistence type="predicted"/>
<organism evidence="4 5">
    <name type="scientific">Cerrena zonata</name>
    <dbReference type="NCBI Taxonomy" id="2478898"/>
    <lineage>
        <taxon>Eukaryota</taxon>
        <taxon>Fungi</taxon>
        <taxon>Dikarya</taxon>
        <taxon>Basidiomycota</taxon>
        <taxon>Agaricomycotina</taxon>
        <taxon>Agaricomycetes</taxon>
        <taxon>Polyporales</taxon>
        <taxon>Cerrenaceae</taxon>
        <taxon>Cerrena</taxon>
    </lineage>
</organism>
<feature type="compositionally biased region" description="Low complexity" evidence="2">
    <location>
        <begin position="318"/>
        <end position="327"/>
    </location>
</feature>
<dbReference type="Gene3D" id="2.120.10.80">
    <property type="entry name" value="Kelch-type beta propeller"/>
    <property type="match status" value="2"/>
</dbReference>
<dbReference type="EMBL" id="JASBNA010000004">
    <property type="protein sequence ID" value="KAK7692405.1"/>
    <property type="molecule type" value="Genomic_DNA"/>
</dbReference>
<feature type="domain" description="Muskelin N-terminal" evidence="3">
    <location>
        <begin position="1"/>
        <end position="100"/>
    </location>
</feature>
<evidence type="ECO:0000256" key="1">
    <source>
        <dbReference type="ARBA" id="ARBA00022737"/>
    </source>
</evidence>
<dbReference type="InterPro" id="IPR010565">
    <property type="entry name" value="Muskelin_N"/>
</dbReference>
<name>A0AAW0GMU6_9APHY</name>
<keyword evidence="1" id="KW-0677">Repeat</keyword>
<gene>
    <name evidence="4" type="ORF">QCA50_004030</name>
</gene>
<dbReference type="InterPro" id="IPR052456">
    <property type="entry name" value="CTLH_complex_component"/>
</dbReference>
<comment type="caution">
    <text evidence="4">The sequence shown here is derived from an EMBL/GenBank/DDBJ whole genome shotgun (WGS) entry which is preliminary data.</text>
</comment>
<evidence type="ECO:0000313" key="5">
    <source>
        <dbReference type="Proteomes" id="UP001385951"/>
    </source>
</evidence>
<dbReference type="PANTHER" id="PTHR15526">
    <property type="entry name" value="MUSKELIN"/>
    <property type="match status" value="1"/>
</dbReference>
<dbReference type="SUPFAM" id="SSF117281">
    <property type="entry name" value="Kelch motif"/>
    <property type="match status" value="1"/>
</dbReference>
<keyword evidence="5" id="KW-1185">Reference proteome</keyword>
<feature type="region of interest" description="Disordered" evidence="2">
    <location>
        <begin position="277"/>
        <end position="327"/>
    </location>
</feature>
<sequence>MTQILHAGLRNDPIPETFVLPHTNTAGVPFPIQFVKIVPLSAHGQSFHTSIWYIALHGISDPEFVENVRVQHEQYQETIILRYILKHLRQRRLLTSCQDLLSHAFPGVSSRAPHSSNPFESPLISELHKSLVIRGDFEQSELLLSSCASNGLLSDAVLRFQPEAEWTRIDEEVTSGGNEMELDDQDSPKPLRPCARGGHAMCLDRADGLIYMFGGWDGRKGLDDFWVWNISEGRWTSISTNQSSTEQVHPGPRACHKMVFDDNTGDIYLLGRLDERSSVDPPVSQPTGAVTAVSSPPSDVGELDFSREYSTEPQSALPTGASSSSAFTSGAAFPSEFFRYKTRGDKAGTWELLSRDTSGEGGPPLTFDHQMVLDPKSQTIYVYGGRVVDGKWDDSKYSGLYSYNITTSQWRTLPCPDSQNMHPCIPSRFGHSMLLEPATQTLFIFAGQRDDGYLADMYAYHIPSGTITELFANFSTAGGPNASFTQRAVIDPELQEIYVLCGLTRGPPGSLSVLEKDSPYWVYRYKRPDLPGKWTKIISQSCAAEPIPHPRFAHQIVFDSRTKSIYMHGGNAGLKEEALVNPTSDTSEVDGVRHARASTRDIGVGTDRPDIHQITENDGEENRLDDFWKLKLKRPEPTEIIRRGKFLIRQQRFKEMCEDDILVKALDYLKTDVSAVVNHSDREETILFRSLLAHLLTPPSTASSSSSSIGKKRSRPHSPTRMEDEEDMVVVEPESSGQDTHDQSHVATTSGLRLYEEDNSEVNIRGDAAVPSGARYKQRMHVFEELLKLMNEDARQPENDLLDLINVDQIMEQS</sequence>
<reference evidence="4 5" key="1">
    <citation type="submission" date="2022-09" db="EMBL/GenBank/DDBJ databases">
        <authorList>
            <person name="Palmer J.M."/>
        </authorList>
    </citation>
    <scope>NUCLEOTIDE SEQUENCE [LARGE SCALE GENOMIC DNA]</scope>
    <source>
        <strain evidence="4 5">DSM 7382</strain>
    </source>
</reference>
<protein>
    <recommendedName>
        <fullName evidence="3">Muskelin N-terminal domain-containing protein</fullName>
    </recommendedName>
</protein>
<dbReference type="PANTHER" id="PTHR15526:SF5">
    <property type="entry name" value="MUSKELIN"/>
    <property type="match status" value="1"/>
</dbReference>
<dbReference type="InterPro" id="IPR011043">
    <property type="entry name" value="Gal_Oxase/kelch_b-propeller"/>
</dbReference>
<dbReference type="InterPro" id="IPR015915">
    <property type="entry name" value="Kelch-typ_b-propeller"/>
</dbReference>
<accession>A0AAW0GMU6</accession>
<dbReference type="Proteomes" id="UP001385951">
    <property type="component" value="Unassembled WGS sequence"/>
</dbReference>
<feature type="region of interest" description="Disordered" evidence="2">
    <location>
        <begin position="698"/>
        <end position="746"/>
    </location>
</feature>
<evidence type="ECO:0000313" key="4">
    <source>
        <dbReference type="EMBL" id="KAK7692405.1"/>
    </source>
</evidence>
<evidence type="ECO:0000256" key="2">
    <source>
        <dbReference type="SAM" id="MobiDB-lite"/>
    </source>
</evidence>
<dbReference type="Pfam" id="PF01344">
    <property type="entry name" value="Kelch_1"/>
    <property type="match status" value="1"/>
</dbReference>
<dbReference type="Pfam" id="PF06588">
    <property type="entry name" value="Muskelin_N"/>
    <property type="match status" value="1"/>
</dbReference>
<dbReference type="Gene3D" id="2.60.120.260">
    <property type="entry name" value="Galactose-binding domain-like"/>
    <property type="match status" value="1"/>
</dbReference>
<dbReference type="SUPFAM" id="SSF50965">
    <property type="entry name" value="Galactose oxidase, central domain"/>
    <property type="match status" value="1"/>
</dbReference>
<evidence type="ECO:0000259" key="3">
    <source>
        <dbReference type="Pfam" id="PF06588"/>
    </source>
</evidence>
<feature type="compositionally biased region" description="Polar residues" evidence="2">
    <location>
        <begin position="285"/>
        <end position="297"/>
    </location>
</feature>
<dbReference type="InterPro" id="IPR006652">
    <property type="entry name" value="Kelch_1"/>
</dbReference>
<dbReference type="AlphaFoldDB" id="A0AAW0GMU6"/>
<dbReference type="GO" id="GO:0005737">
    <property type="term" value="C:cytoplasm"/>
    <property type="evidence" value="ECO:0007669"/>
    <property type="project" value="TreeGrafter"/>
</dbReference>